<protein>
    <recommendedName>
        <fullName evidence="1">Glycosyltransferase 2-like domain-containing protein</fullName>
    </recommendedName>
</protein>
<dbReference type="PANTHER" id="PTHR22916">
    <property type="entry name" value="GLYCOSYLTRANSFERASE"/>
    <property type="match status" value="1"/>
</dbReference>
<keyword evidence="3" id="KW-1185">Reference proteome</keyword>
<evidence type="ECO:0000313" key="3">
    <source>
        <dbReference type="Proteomes" id="UP000245379"/>
    </source>
</evidence>
<organism evidence="2 3">
    <name type="scientific">Pedobacter yonginense</name>
    <dbReference type="NCBI Taxonomy" id="651869"/>
    <lineage>
        <taxon>Bacteria</taxon>
        <taxon>Pseudomonadati</taxon>
        <taxon>Bacteroidota</taxon>
        <taxon>Sphingobacteriia</taxon>
        <taxon>Sphingobacteriales</taxon>
        <taxon>Sphingobacteriaceae</taxon>
        <taxon>Pedobacter</taxon>
    </lineage>
</organism>
<dbReference type="InterPro" id="IPR029044">
    <property type="entry name" value="Nucleotide-diphossugar_trans"/>
</dbReference>
<dbReference type="GO" id="GO:0016758">
    <property type="term" value="F:hexosyltransferase activity"/>
    <property type="evidence" value="ECO:0007669"/>
    <property type="project" value="UniProtKB-ARBA"/>
</dbReference>
<evidence type="ECO:0000313" key="2">
    <source>
        <dbReference type="EMBL" id="PWS28188.1"/>
    </source>
</evidence>
<proteinExistence type="predicted"/>
<dbReference type="Gene3D" id="3.90.550.10">
    <property type="entry name" value="Spore Coat Polysaccharide Biosynthesis Protein SpsA, Chain A"/>
    <property type="match status" value="1"/>
</dbReference>
<dbReference type="OrthoDB" id="6638511at2"/>
<dbReference type="Proteomes" id="UP000245379">
    <property type="component" value="Unassembled WGS sequence"/>
</dbReference>
<feature type="domain" description="Glycosyltransferase 2-like" evidence="1">
    <location>
        <begin position="10"/>
        <end position="173"/>
    </location>
</feature>
<sequence length="293" mass="34479">MNGIKQPLVSIIVNCYNSDKFLKETLESVISQTYQNWEVVFWDNQSTDSSADYFKSYEDSRFKYYYAPEHTPLSASRNFAIEKSTGEFLAFLDCDDLWTPDKLELQVAEIERNDEVGFVYSLFELFYNVQDESVTKQIKYYESILIKGHSAKNLFSELLVQNQIIFSSVLLRRSTFEQIGEFNPTFNQNEDYEVLLKASLFSLAICIDKPLVKYRIHSNNNSLKNGELNFLENEIIFKSLPPNKEVNEAISRNRTRYILYRIVFQKKYFSVFHLLNFKFLSSLFQIVKKRLKA</sequence>
<accession>A0A317ESP7</accession>
<dbReference type="RefSeq" id="WP_109925947.1">
    <property type="nucleotide sequence ID" value="NZ_QGNZ01000002.1"/>
</dbReference>
<dbReference type="InterPro" id="IPR001173">
    <property type="entry name" value="Glyco_trans_2-like"/>
</dbReference>
<dbReference type="EMBL" id="QGNZ01000002">
    <property type="protein sequence ID" value="PWS28188.1"/>
    <property type="molecule type" value="Genomic_DNA"/>
</dbReference>
<reference evidence="2 3" key="1">
    <citation type="submission" date="2018-05" db="EMBL/GenBank/DDBJ databases">
        <title>Pedobacter paludis sp. nov., isolated from wetland soil.</title>
        <authorList>
            <person name="Zhang Y."/>
            <person name="Wang G."/>
        </authorList>
    </citation>
    <scope>NUCLEOTIDE SEQUENCE [LARGE SCALE GENOMIC DNA]</scope>
    <source>
        <strain evidence="2 3">KCTC22721</strain>
    </source>
</reference>
<dbReference type="Pfam" id="PF00535">
    <property type="entry name" value="Glycos_transf_2"/>
    <property type="match status" value="1"/>
</dbReference>
<name>A0A317ESP7_9SPHI</name>
<dbReference type="PANTHER" id="PTHR22916:SF3">
    <property type="entry name" value="UDP-GLCNAC:BETAGAL BETA-1,3-N-ACETYLGLUCOSAMINYLTRANSFERASE-LIKE PROTEIN 1"/>
    <property type="match status" value="1"/>
</dbReference>
<dbReference type="AlphaFoldDB" id="A0A317ESP7"/>
<gene>
    <name evidence="2" type="ORF">DHW03_11605</name>
</gene>
<comment type="caution">
    <text evidence="2">The sequence shown here is derived from an EMBL/GenBank/DDBJ whole genome shotgun (WGS) entry which is preliminary data.</text>
</comment>
<evidence type="ECO:0000259" key="1">
    <source>
        <dbReference type="Pfam" id="PF00535"/>
    </source>
</evidence>
<dbReference type="SUPFAM" id="SSF53448">
    <property type="entry name" value="Nucleotide-diphospho-sugar transferases"/>
    <property type="match status" value="1"/>
</dbReference>